<evidence type="ECO:0000313" key="3">
    <source>
        <dbReference type="Proteomes" id="UP000664132"/>
    </source>
</evidence>
<dbReference type="InterPro" id="IPR010730">
    <property type="entry name" value="HET"/>
</dbReference>
<comment type="caution">
    <text evidence="2">The sequence shown here is derived from an EMBL/GenBank/DDBJ whole genome shotgun (WGS) entry which is preliminary data.</text>
</comment>
<proteinExistence type="predicted"/>
<dbReference type="AlphaFoldDB" id="A0A8H7WI05"/>
<protein>
    <recommendedName>
        <fullName evidence="1">Heterokaryon incompatibility domain-containing protein</fullName>
    </recommendedName>
</protein>
<dbReference type="Proteomes" id="UP000664132">
    <property type="component" value="Unassembled WGS sequence"/>
</dbReference>
<dbReference type="InterPro" id="IPR052895">
    <property type="entry name" value="HetReg/Transcr_Mod"/>
</dbReference>
<reference evidence="2" key="1">
    <citation type="submission" date="2021-02" db="EMBL/GenBank/DDBJ databases">
        <title>Genome sequence Cadophora malorum strain M34.</title>
        <authorList>
            <person name="Stefanovic E."/>
            <person name="Vu D."/>
            <person name="Scully C."/>
            <person name="Dijksterhuis J."/>
            <person name="Roader J."/>
            <person name="Houbraken J."/>
        </authorList>
    </citation>
    <scope>NUCLEOTIDE SEQUENCE</scope>
    <source>
        <strain evidence="2">M34</strain>
    </source>
</reference>
<name>A0A8H7WI05_9HELO</name>
<accession>A0A8H7WI05</accession>
<dbReference type="OrthoDB" id="270167at2759"/>
<dbReference type="Pfam" id="PF06985">
    <property type="entry name" value="HET"/>
    <property type="match status" value="1"/>
</dbReference>
<evidence type="ECO:0000259" key="1">
    <source>
        <dbReference type="Pfam" id="PF06985"/>
    </source>
</evidence>
<sequence>MMYKSNHSAPPKNPDSTLPILIKTTQDYSTMVDQLTERPLTELEKKFSLICLSDANKERLLRDASTFLTNAVENSSKILARMKALNPKIADEFVSKDIAISGAPLRLMFTKGAEIIENAAKEVESYSIISYCWHGHDFESNQWWPKYEDPNNKVPRPWPIDYAFVEDLLKPRLPNQDVPPNEGVPSPDVPTNEGIWIDQLCINQDDEEEKKLLVGAMDVIYRSARQLFIILEDVFISSDEEEVINRCWDMKSGNSPWDWNLPEHDMALLITAFARIMDARWFYRAWCSHEFRVTNYFMVDFNKQPRFRVKGSSGNVVRISAFLLVWIFLLLSGRAGNNISDQHFDLFQRFITPSTIQSIYRAPGSQLSRTQSPSTLFAGHMSFVQQVGETTPFKCRDMQDKCQIALNLSGVPLVWKGQILIKDFTDPCQVEKGEDELFWISTVIALSKGEIPVLGLVGLPLSLSEDGISILSWAHRPHNTRTEAKMPPHVGNLHIHSITPSYIELDLLFVESAPIQPSGRALDLAHGILQEHGLYHRNTPFVDAASKARFEEFLKTRDHEVWHKAVRIILACFIEGGVEWLKPAARLFTTEIINKGEVYQDIKDGKKVEYGIGVDFGSVADGEDFAAAATKLLSIFHIDSSTSKWETEYLQPTISLLGIITDRRFEKFCECVMHVPLNDHGDRALIGLVLPGQRMAVPAVLSGVEQTMTSRLWVLEEIIEKGKIIGWRSAMNRQFMIGCPELVPDGKFVVSRERQKVFGQKPM</sequence>
<keyword evidence="3" id="KW-1185">Reference proteome</keyword>
<dbReference type="PANTHER" id="PTHR24148">
    <property type="entry name" value="ANKYRIN REPEAT DOMAIN-CONTAINING PROTEIN 39 HOMOLOG-RELATED"/>
    <property type="match status" value="1"/>
</dbReference>
<dbReference type="PANTHER" id="PTHR24148:SF82">
    <property type="entry name" value="HETEROKARYON INCOMPATIBILITY DOMAIN-CONTAINING PROTEIN"/>
    <property type="match status" value="1"/>
</dbReference>
<feature type="domain" description="Heterokaryon incompatibility" evidence="1">
    <location>
        <begin position="194"/>
        <end position="290"/>
    </location>
</feature>
<organism evidence="2 3">
    <name type="scientific">Cadophora malorum</name>
    <dbReference type="NCBI Taxonomy" id="108018"/>
    <lineage>
        <taxon>Eukaryota</taxon>
        <taxon>Fungi</taxon>
        <taxon>Dikarya</taxon>
        <taxon>Ascomycota</taxon>
        <taxon>Pezizomycotina</taxon>
        <taxon>Leotiomycetes</taxon>
        <taxon>Helotiales</taxon>
        <taxon>Ploettnerulaceae</taxon>
        <taxon>Cadophora</taxon>
    </lineage>
</organism>
<gene>
    <name evidence="2" type="ORF">IFR04_001813</name>
</gene>
<dbReference type="EMBL" id="JAFJYH010000014">
    <property type="protein sequence ID" value="KAG4425043.1"/>
    <property type="molecule type" value="Genomic_DNA"/>
</dbReference>
<evidence type="ECO:0000313" key="2">
    <source>
        <dbReference type="EMBL" id="KAG4425043.1"/>
    </source>
</evidence>